<accession>A0A4S8K328</accession>
<dbReference type="EMBL" id="PYDT01000002">
    <property type="protein sequence ID" value="THU69186.1"/>
    <property type="molecule type" value="Genomic_DNA"/>
</dbReference>
<gene>
    <name evidence="1" type="ORF">C4D60_Mb08t11750</name>
</gene>
<proteinExistence type="predicted"/>
<dbReference type="Proteomes" id="UP000317650">
    <property type="component" value="Chromosome 8"/>
</dbReference>
<reference evidence="1 2" key="1">
    <citation type="journal article" date="2019" name="Nat. Plants">
        <title>Genome sequencing of Musa balbisiana reveals subgenome evolution and function divergence in polyploid bananas.</title>
        <authorList>
            <person name="Yao X."/>
        </authorList>
    </citation>
    <scope>NUCLEOTIDE SEQUENCE [LARGE SCALE GENOMIC DNA]</scope>
    <source>
        <strain evidence="2">cv. DH-PKW</strain>
        <tissue evidence="1">Leaves</tissue>
    </source>
</reference>
<dbReference type="AlphaFoldDB" id="A0A4S8K328"/>
<evidence type="ECO:0000313" key="1">
    <source>
        <dbReference type="EMBL" id="THU69186.1"/>
    </source>
</evidence>
<evidence type="ECO:0000313" key="2">
    <source>
        <dbReference type="Proteomes" id="UP000317650"/>
    </source>
</evidence>
<organism evidence="1 2">
    <name type="scientific">Musa balbisiana</name>
    <name type="common">Banana</name>
    <dbReference type="NCBI Taxonomy" id="52838"/>
    <lineage>
        <taxon>Eukaryota</taxon>
        <taxon>Viridiplantae</taxon>
        <taxon>Streptophyta</taxon>
        <taxon>Embryophyta</taxon>
        <taxon>Tracheophyta</taxon>
        <taxon>Spermatophyta</taxon>
        <taxon>Magnoliopsida</taxon>
        <taxon>Liliopsida</taxon>
        <taxon>Zingiberales</taxon>
        <taxon>Musaceae</taxon>
        <taxon>Musa</taxon>
    </lineage>
</organism>
<protein>
    <submittedName>
        <fullName evidence="1">Uncharacterized protein</fullName>
    </submittedName>
</protein>
<name>A0A4S8K328_MUSBA</name>
<comment type="caution">
    <text evidence="1">The sequence shown here is derived from an EMBL/GenBank/DDBJ whole genome shotgun (WGS) entry which is preliminary data.</text>
</comment>
<keyword evidence="2" id="KW-1185">Reference proteome</keyword>
<sequence length="113" mass="12992">MHYFQRISSPDNIMESVHYSRVYIKGKETKVERNESAIPPYPRLRCLRAEPTSVVSRTPAVTRKERFLYRRIWFLGFSAASPTGIIWCSFSTHEAILIAHTFLKQLEGGGDTS</sequence>